<dbReference type="SUPFAM" id="SSF51182">
    <property type="entry name" value="RmlC-like cupins"/>
    <property type="match status" value="1"/>
</dbReference>
<dbReference type="AlphaFoldDB" id="A0A4Q4KJX9"/>
<evidence type="ECO:0000313" key="2">
    <source>
        <dbReference type="EMBL" id="RYM32109.1"/>
    </source>
</evidence>
<protein>
    <submittedName>
        <fullName evidence="2">Cupin domain-containing protein</fullName>
    </submittedName>
</protein>
<dbReference type="InterPro" id="IPR009327">
    <property type="entry name" value="Cupin_DUF985"/>
</dbReference>
<sequence length="168" mass="19586">MKNKIQDLVNRLELEKHPEGGYFKETHRSTGEITEDNLGPDYKGSRNYSTSIYFLLISDNFSAFHRIKQDEIWHFYDGSPIRLHVITKEGIYKEYIIGRDFEKGQLPQRIVNGGDWFASEVMDDNSYSLAGCTVSPGFSFEDFEMKSKNELVELFPEHEEVIGRLTRY</sequence>
<dbReference type="InterPro" id="IPR014710">
    <property type="entry name" value="RmlC-like_jellyroll"/>
</dbReference>
<dbReference type="PANTHER" id="PTHR33387">
    <property type="entry name" value="RMLC-LIKE JELLY ROLL FOLD PROTEIN"/>
    <property type="match status" value="1"/>
</dbReference>
<feature type="domain" description="DUF985" evidence="1">
    <location>
        <begin position="6"/>
        <end position="145"/>
    </location>
</feature>
<dbReference type="OrthoDB" id="9798288at2"/>
<reference evidence="2 3" key="1">
    <citation type="submission" date="2019-02" db="EMBL/GenBank/DDBJ databases">
        <title>Genome sequence of the sea-ice species Brumimicrobium glaciale.</title>
        <authorList>
            <person name="Bowman J.P."/>
        </authorList>
    </citation>
    <scope>NUCLEOTIDE SEQUENCE [LARGE SCALE GENOMIC DNA]</scope>
    <source>
        <strain evidence="2 3">IC156</strain>
    </source>
</reference>
<evidence type="ECO:0000259" key="1">
    <source>
        <dbReference type="Pfam" id="PF06172"/>
    </source>
</evidence>
<keyword evidence="3" id="KW-1185">Reference proteome</keyword>
<dbReference type="RefSeq" id="WP_130094798.1">
    <property type="nucleotide sequence ID" value="NZ_SETE01000007.1"/>
</dbReference>
<proteinExistence type="predicted"/>
<dbReference type="InterPro" id="IPR011051">
    <property type="entry name" value="RmlC_Cupin_sf"/>
</dbReference>
<dbReference type="EMBL" id="SETE01000007">
    <property type="protein sequence ID" value="RYM32109.1"/>
    <property type="molecule type" value="Genomic_DNA"/>
</dbReference>
<comment type="caution">
    <text evidence="2">The sequence shown here is derived from an EMBL/GenBank/DDBJ whole genome shotgun (WGS) entry which is preliminary data.</text>
</comment>
<dbReference type="InterPro" id="IPR039935">
    <property type="entry name" value="YML079W-like"/>
</dbReference>
<dbReference type="PANTHER" id="PTHR33387:SF3">
    <property type="entry name" value="DUF985 DOMAIN-CONTAINING PROTEIN"/>
    <property type="match status" value="1"/>
</dbReference>
<evidence type="ECO:0000313" key="3">
    <source>
        <dbReference type="Proteomes" id="UP000293952"/>
    </source>
</evidence>
<dbReference type="Proteomes" id="UP000293952">
    <property type="component" value="Unassembled WGS sequence"/>
</dbReference>
<organism evidence="2 3">
    <name type="scientific">Brumimicrobium glaciale</name>
    <dbReference type="NCBI Taxonomy" id="200475"/>
    <lineage>
        <taxon>Bacteria</taxon>
        <taxon>Pseudomonadati</taxon>
        <taxon>Bacteroidota</taxon>
        <taxon>Flavobacteriia</taxon>
        <taxon>Flavobacteriales</taxon>
        <taxon>Crocinitomicaceae</taxon>
        <taxon>Brumimicrobium</taxon>
    </lineage>
</organism>
<dbReference type="Pfam" id="PF06172">
    <property type="entry name" value="Cupin_5"/>
    <property type="match status" value="1"/>
</dbReference>
<gene>
    <name evidence="2" type="ORF">ERX46_15620</name>
</gene>
<name>A0A4Q4KJX9_9FLAO</name>
<dbReference type="Gene3D" id="2.60.120.10">
    <property type="entry name" value="Jelly Rolls"/>
    <property type="match status" value="1"/>
</dbReference>
<accession>A0A4Q4KJX9</accession>
<dbReference type="CDD" id="cd06121">
    <property type="entry name" value="cupin_YML079wp"/>
    <property type="match status" value="1"/>
</dbReference>